<dbReference type="RefSeq" id="WP_345231760.1">
    <property type="nucleotide sequence ID" value="NZ_BAABIQ010000033.1"/>
</dbReference>
<evidence type="ECO:0000313" key="2">
    <source>
        <dbReference type="Proteomes" id="UP001501411"/>
    </source>
</evidence>
<gene>
    <name evidence="1" type="ORF">GCM10023231_21310</name>
</gene>
<organism evidence="1 2">
    <name type="scientific">Olivibacter ginsenosidimutans</name>
    <dbReference type="NCBI Taxonomy" id="1176537"/>
    <lineage>
        <taxon>Bacteria</taxon>
        <taxon>Pseudomonadati</taxon>
        <taxon>Bacteroidota</taxon>
        <taxon>Sphingobacteriia</taxon>
        <taxon>Sphingobacteriales</taxon>
        <taxon>Sphingobacteriaceae</taxon>
        <taxon>Olivibacter</taxon>
    </lineage>
</organism>
<evidence type="ECO:0000313" key="1">
    <source>
        <dbReference type="EMBL" id="GAA4792861.1"/>
    </source>
</evidence>
<reference evidence="2" key="1">
    <citation type="journal article" date="2019" name="Int. J. Syst. Evol. Microbiol.">
        <title>The Global Catalogue of Microorganisms (GCM) 10K type strain sequencing project: providing services to taxonomists for standard genome sequencing and annotation.</title>
        <authorList>
            <consortium name="The Broad Institute Genomics Platform"/>
            <consortium name="The Broad Institute Genome Sequencing Center for Infectious Disease"/>
            <person name="Wu L."/>
            <person name="Ma J."/>
        </authorList>
    </citation>
    <scope>NUCLEOTIDE SEQUENCE [LARGE SCALE GENOMIC DNA]</scope>
    <source>
        <strain evidence="2">JCM 18200</strain>
    </source>
</reference>
<dbReference type="Proteomes" id="UP001501411">
    <property type="component" value="Unassembled WGS sequence"/>
</dbReference>
<proteinExistence type="predicted"/>
<comment type="caution">
    <text evidence="1">The sequence shown here is derived from an EMBL/GenBank/DDBJ whole genome shotgun (WGS) entry which is preliminary data.</text>
</comment>
<dbReference type="EMBL" id="BAABIQ010000033">
    <property type="protein sequence ID" value="GAA4792861.1"/>
    <property type="molecule type" value="Genomic_DNA"/>
</dbReference>
<protein>
    <submittedName>
        <fullName evidence="1">Uncharacterized protein</fullName>
    </submittedName>
</protein>
<name>A0ABP9BAH3_9SPHI</name>
<accession>A0ABP9BAH3</accession>
<sequence length="72" mass="8446">MYYLVCYQLETAVAVDDDVDLQDLTKNCTAELAQFIKRVGNYPVIRIDKKYPSYSAIIDNFYIIKNHSRKIH</sequence>
<keyword evidence="2" id="KW-1185">Reference proteome</keyword>